<dbReference type="InterPro" id="IPR008758">
    <property type="entry name" value="Peptidase_S28"/>
</dbReference>
<keyword evidence="2 6" id="KW-0645">Protease</keyword>
<keyword evidence="3" id="KW-0732">Signal</keyword>
<dbReference type="GO" id="GO:0006508">
    <property type="term" value="P:proteolysis"/>
    <property type="evidence" value="ECO:0007669"/>
    <property type="project" value="UniProtKB-KW"/>
</dbReference>
<dbReference type="Gene3D" id="1.20.120.980">
    <property type="entry name" value="Serine carboxypeptidase S28, SKS domain"/>
    <property type="match status" value="1"/>
</dbReference>
<sequence length="513" mass="57348">MVSNKNLGFIVVSVSVITLLGGVEGWKMFHRGRGLGGMLGSPKAVPNITVPPAEWFVQQLDHFNPTIPRTWEQRYFTNPSFFVPGGPVFLMIGGEGTADPTWMVTGQWIEYAKRYNALCFMLEHRYYGASHPTRDLSARNLIYLSSEQALADLAYFIEAMTVKYEIPDGTKWIAFGGSYSGALAAWLRAKYPHLIHGAVSASAPLLAKADFREYYRVVEDDLAISNGSCVSAIRDATQELNMLLKDPLGHKTVNELFKLCDSIDVLEKNDVSNLYESLAGNIAGVAQYNGDNRQFEGGTFNLTLNTVCDIMVNESLGTPVKRYSLVNEKILEAYNKKCLDYKYDKLITDLGQVDWHCEAAENGGRQWVYQTCMEFGFYQTSSLTAEVFGDQFPLVFFIQQCSDIFGPRYNAKQVMRGVKRTNTIYGGLQLQAARVVYVHGSVDPWHALGITRTIRLDSPAIYIRGTAHCADMYASSPSDPPQLVAARRKISDLIGQWLDEDSEHNMTDTMETL</sequence>
<dbReference type="Gene3D" id="3.40.50.1820">
    <property type="entry name" value="alpha/beta hydrolase"/>
    <property type="match status" value="1"/>
</dbReference>
<dbReference type="GO" id="GO:0070008">
    <property type="term" value="F:serine-type exopeptidase activity"/>
    <property type="evidence" value="ECO:0007669"/>
    <property type="project" value="InterPro"/>
</dbReference>
<evidence type="ECO:0000256" key="1">
    <source>
        <dbReference type="ARBA" id="ARBA00011079"/>
    </source>
</evidence>
<dbReference type="FunFam" id="1.20.120.980:FF:000003">
    <property type="entry name" value="Serine protease 16"/>
    <property type="match status" value="1"/>
</dbReference>
<evidence type="ECO:0000256" key="2">
    <source>
        <dbReference type="ARBA" id="ARBA00022670"/>
    </source>
</evidence>
<evidence type="ECO:0000256" key="3">
    <source>
        <dbReference type="ARBA" id="ARBA00022729"/>
    </source>
</evidence>
<keyword evidence="5" id="KW-0325">Glycoprotein</keyword>
<organism evidence="6">
    <name type="scientific">Reticulitermes speratus</name>
    <dbReference type="NCBI Taxonomy" id="60591"/>
    <lineage>
        <taxon>Eukaryota</taxon>
        <taxon>Metazoa</taxon>
        <taxon>Ecdysozoa</taxon>
        <taxon>Arthropoda</taxon>
        <taxon>Hexapoda</taxon>
        <taxon>Insecta</taxon>
        <taxon>Pterygota</taxon>
        <taxon>Neoptera</taxon>
        <taxon>Polyneoptera</taxon>
        <taxon>Dictyoptera</taxon>
        <taxon>Blattodea</taxon>
        <taxon>Blattoidea</taxon>
        <taxon>Termitoidae</taxon>
        <taxon>Rhinotermitidae</taxon>
        <taxon>Reticulitermes</taxon>
        <taxon>Frontotermes</taxon>
    </lineage>
</organism>
<accession>A0A1V1FNB5</accession>
<protein>
    <submittedName>
        <fullName evidence="6">Putative serine protease 19</fullName>
    </submittedName>
</protein>
<dbReference type="InterPro" id="IPR042269">
    <property type="entry name" value="Ser_carbopepase_S28_SKS"/>
</dbReference>
<dbReference type="SUPFAM" id="SSF53474">
    <property type="entry name" value="alpha/beta-Hydrolases"/>
    <property type="match status" value="1"/>
</dbReference>
<name>A0A1V1FNB5_9NEOP</name>
<reference evidence="6" key="1">
    <citation type="journal article" date="2017" name="PLoS ONE">
        <title>Caste-, sex-, and age-dependent expression of immune-related genes in a Japanese subterranean termite, Reticulitermes speratus.</title>
        <authorList>
            <person name="Mitaka Y."/>
            <person name="Kobayashi K."/>
            <person name="Matsuura K."/>
        </authorList>
    </citation>
    <scope>NUCLEOTIDE SEQUENCE</scope>
    <source>
        <tissue evidence="6">Whole body</tissue>
    </source>
</reference>
<dbReference type="GO" id="GO:0008239">
    <property type="term" value="F:dipeptidyl-peptidase activity"/>
    <property type="evidence" value="ECO:0007669"/>
    <property type="project" value="TreeGrafter"/>
</dbReference>
<gene>
    <name evidence="6" type="primary">SP19</name>
</gene>
<dbReference type="EMBL" id="FX985297">
    <property type="protein sequence ID" value="BAX07310.1"/>
    <property type="molecule type" value="mRNA"/>
</dbReference>
<evidence type="ECO:0000256" key="5">
    <source>
        <dbReference type="ARBA" id="ARBA00023180"/>
    </source>
</evidence>
<dbReference type="InterPro" id="IPR029058">
    <property type="entry name" value="AB_hydrolase_fold"/>
</dbReference>
<dbReference type="PANTHER" id="PTHR11010:SF117">
    <property type="entry name" value="SERINE PROTEASE 16"/>
    <property type="match status" value="1"/>
</dbReference>
<evidence type="ECO:0000313" key="6">
    <source>
        <dbReference type="EMBL" id="BAX07310.1"/>
    </source>
</evidence>
<dbReference type="PANTHER" id="PTHR11010">
    <property type="entry name" value="PROTEASE S28 PRO-X CARBOXYPEPTIDASE-RELATED"/>
    <property type="match status" value="1"/>
</dbReference>
<keyword evidence="4" id="KW-0378">Hydrolase</keyword>
<comment type="similarity">
    <text evidence="1">Belongs to the peptidase S28 family.</text>
</comment>
<proteinExistence type="evidence at transcript level"/>
<dbReference type="Pfam" id="PF05577">
    <property type="entry name" value="Peptidase_S28"/>
    <property type="match status" value="1"/>
</dbReference>
<dbReference type="AlphaFoldDB" id="A0A1V1FNB5"/>
<evidence type="ECO:0000256" key="4">
    <source>
        <dbReference type="ARBA" id="ARBA00022801"/>
    </source>
</evidence>